<gene>
    <name evidence="1" type="ORF">GCM10023187_31390</name>
</gene>
<evidence type="ECO:0000313" key="2">
    <source>
        <dbReference type="Proteomes" id="UP001500936"/>
    </source>
</evidence>
<organism evidence="1 2">
    <name type="scientific">Nibrella viscosa</name>
    <dbReference type="NCBI Taxonomy" id="1084524"/>
    <lineage>
        <taxon>Bacteria</taxon>
        <taxon>Pseudomonadati</taxon>
        <taxon>Bacteroidota</taxon>
        <taxon>Cytophagia</taxon>
        <taxon>Cytophagales</taxon>
        <taxon>Spirosomataceae</taxon>
        <taxon>Nibrella</taxon>
    </lineage>
</organism>
<protein>
    <submittedName>
        <fullName evidence="1">Uncharacterized protein</fullName>
    </submittedName>
</protein>
<dbReference type="EMBL" id="BAABHB010000005">
    <property type="protein sequence ID" value="GAA4408861.1"/>
    <property type="molecule type" value="Genomic_DNA"/>
</dbReference>
<dbReference type="Proteomes" id="UP001500936">
    <property type="component" value="Unassembled WGS sequence"/>
</dbReference>
<evidence type="ECO:0000313" key="1">
    <source>
        <dbReference type="EMBL" id="GAA4408861.1"/>
    </source>
</evidence>
<sequence>MAESRLQKKSIAYFSHYEAGLTGIGIGPGDRVHLKTFELNDKGEATALAAMQTNGNFKATRKVAKPVAEKKA</sequence>
<name>A0ABP8KJT9_9BACT</name>
<proteinExistence type="predicted"/>
<reference evidence="2" key="1">
    <citation type="journal article" date="2019" name="Int. J. Syst. Evol. Microbiol.">
        <title>The Global Catalogue of Microorganisms (GCM) 10K type strain sequencing project: providing services to taxonomists for standard genome sequencing and annotation.</title>
        <authorList>
            <consortium name="The Broad Institute Genomics Platform"/>
            <consortium name="The Broad Institute Genome Sequencing Center for Infectious Disease"/>
            <person name="Wu L."/>
            <person name="Ma J."/>
        </authorList>
    </citation>
    <scope>NUCLEOTIDE SEQUENCE [LARGE SCALE GENOMIC DNA]</scope>
    <source>
        <strain evidence="2">JCM 17925</strain>
    </source>
</reference>
<keyword evidence="2" id="KW-1185">Reference proteome</keyword>
<accession>A0ABP8KJT9</accession>
<comment type="caution">
    <text evidence="1">The sequence shown here is derived from an EMBL/GenBank/DDBJ whole genome shotgun (WGS) entry which is preliminary data.</text>
</comment>